<accession>A0ABN4YC36</accession>
<dbReference type="Proteomes" id="UP000191820">
    <property type="component" value="Chromosome"/>
</dbReference>
<protein>
    <recommendedName>
        <fullName evidence="4">DNA repair protein</fullName>
    </recommendedName>
</protein>
<name>A0ABN4YC36_9GAMM</name>
<organism evidence="2 3">
    <name type="scientific">Shewanella japonica</name>
    <dbReference type="NCBI Taxonomy" id="93973"/>
    <lineage>
        <taxon>Bacteria</taxon>
        <taxon>Pseudomonadati</taxon>
        <taxon>Pseudomonadota</taxon>
        <taxon>Gammaproteobacteria</taxon>
        <taxon>Alteromonadales</taxon>
        <taxon>Shewanellaceae</taxon>
        <taxon>Shewanella</taxon>
    </lineage>
</organism>
<evidence type="ECO:0000256" key="1">
    <source>
        <dbReference type="SAM" id="MobiDB-lite"/>
    </source>
</evidence>
<evidence type="ECO:0008006" key="4">
    <source>
        <dbReference type="Google" id="ProtNLM"/>
    </source>
</evidence>
<keyword evidence="3" id="KW-1185">Reference proteome</keyword>
<sequence>MTFTLVLILLGALFILIIGISVIQQQKERAEAERRMELKRQRAIIDETETVLSNTGLASFPSSVILVLYKRINEALEVSLTHLENQPQQLDYQRRLSDIQAQITTLSASPSQALAIENFRLPDNDKQILELVQMLKKLKAIVRAENNKGKLEPQVFTDAENRIDSYQLRINVESMLSRARASNSLKQFGSSKQMVSKALATLQAIKAKTPNDPFISRKVDEAKELLEEINSQQKQVTPETVNTPKNDEDDIDMLFQPKKKW</sequence>
<evidence type="ECO:0000313" key="2">
    <source>
        <dbReference type="EMBL" id="ARD21968.1"/>
    </source>
</evidence>
<reference evidence="2 3" key="1">
    <citation type="submission" date="2017-03" db="EMBL/GenBank/DDBJ databases">
        <title>Genome sequencing of Shewanella japonica KCTC 22435.</title>
        <authorList>
            <person name="Kim K.M."/>
        </authorList>
    </citation>
    <scope>NUCLEOTIDE SEQUENCE [LARGE SCALE GENOMIC DNA]</scope>
    <source>
        <strain evidence="2 3">KCTC 22435</strain>
    </source>
</reference>
<gene>
    <name evidence="2" type="ORF">SJ2017_1655</name>
</gene>
<feature type="compositionally biased region" description="Polar residues" evidence="1">
    <location>
        <begin position="229"/>
        <end position="244"/>
    </location>
</feature>
<proteinExistence type="predicted"/>
<dbReference type="EMBL" id="CP020472">
    <property type="protein sequence ID" value="ARD21968.1"/>
    <property type="molecule type" value="Genomic_DNA"/>
</dbReference>
<dbReference type="RefSeq" id="WP_055023805.1">
    <property type="nucleotide sequence ID" value="NZ_CANMJJ010000014.1"/>
</dbReference>
<evidence type="ECO:0000313" key="3">
    <source>
        <dbReference type="Proteomes" id="UP000191820"/>
    </source>
</evidence>
<feature type="region of interest" description="Disordered" evidence="1">
    <location>
        <begin position="229"/>
        <end position="250"/>
    </location>
</feature>